<protein>
    <submittedName>
        <fullName evidence="1">Uncharacterized protein</fullName>
    </submittedName>
</protein>
<evidence type="ECO:0000313" key="1">
    <source>
        <dbReference type="EMBL" id="CAB5222375.1"/>
    </source>
</evidence>
<accession>A0A6J7WZN7</accession>
<proteinExistence type="predicted"/>
<reference evidence="1" key="1">
    <citation type="submission" date="2020-05" db="EMBL/GenBank/DDBJ databases">
        <authorList>
            <person name="Chiriac C."/>
            <person name="Salcher M."/>
            <person name="Ghai R."/>
            <person name="Kavagutti S V."/>
        </authorList>
    </citation>
    <scope>NUCLEOTIDE SEQUENCE</scope>
</reference>
<sequence length="44" mass="4949">MIEYELSLISGASLGIEFLSDEDFSYTIIDLLVLRLVLSKEKPS</sequence>
<organism evidence="1">
    <name type="scientific">uncultured Caudovirales phage</name>
    <dbReference type="NCBI Taxonomy" id="2100421"/>
    <lineage>
        <taxon>Viruses</taxon>
        <taxon>Duplodnaviria</taxon>
        <taxon>Heunggongvirae</taxon>
        <taxon>Uroviricota</taxon>
        <taxon>Caudoviricetes</taxon>
        <taxon>Peduoviridae</taxon>
        <taxon>Maltschvirus</taxon>
        <taxon>Maltschvirus maltsch</taxon>
    </lineage>
</organism>
<dbReference type="EMBL" id="LR798315">
    <property type="protein sequence ID" value="CAB5222375.1"/>
    <property type="molecule type" value="Genomic_DNA"/>
</dbReference>
<name>A0A6J7WZN7_9CAUD</name>
<gene>
    <name evidence="1" type="ORF">UFOVP369_2</name>
</gene>